<dbReference type="InterPro" id="IPR029063">
    <property type="entry name" value="SAM-dependent_MTases_sf"/>
</dbReference>
<dbReference type="Pfam" id="PF02353">
    <property type="entry name" value="CMAS"/>
    <property type="match status" value="1"/>
</dbReference>
<evidence type="ECO:0000256" key="6">
    <source>
        <dbReference type="PIRSR" id="PIRSR003085-1"/>
    </source>
</evidence>
<dbReference type="SUPFAM" id="SSF53335">
    <property type="entry name" value="S-adenosyl-L-methionine-dependent methyltransferases"/>
    <property type="match status" value="1"/>
</dbReference>
<organism evidence="8">
    <name type="scientific">Paraconexibacter sp. AEG42_29</name>
    <dbReference type="NCBI Taxonomy" id="2997339"/>
    <lineage>
        <taxon>Bacteria</taxon>
        <taxon>Bacillati</taxon>
        <taxon>Actinomycetota</taxon>
        <taxon>Thermoleophilia</taxon>
        <taxon>Solirubrobacterales</taxon>
        <taxon>Paraconexibacteraceae</taxon>
        <taxon>Paraconexibacter</taxon>
    </lineage>
</organism>
<evidence type="ECO:0000256" key="3">
    <source>
        <dbReference type="ARBA" id="ARBA00022679"/>
    </source>
</evidence>
<dbReference type="KEGG" id="parq:DSM112329_00445"/>
<keyword evidence="3 8" id="KW-0808">Transferase</keyword>
<comment type="similarity">
    <text evidence="1">Belongs to the CFA/CMAS family.</text>
</comment>
<proteinExistence type="inferred from homology"/>
<evidence type="ECO:0000256" key="1">
    <source>
        <dbReference type="ARBA" id="ARBA00010815"/>
    </source>
</evidence>
<dbReference type="PANTHER" id="PTHR43667:SF2">
    <property type="entry name" value="FATTY ACID C-METHYL TRANSFERASE"/>
    <property type="match status" value="1"/>
</dbReference>
<gene>
    <name evidence="8" type="primary">ufaA1</name>
    <name evidence="8" type="ORF">DSM112329_00445</name>
</gene>
<evidence type="ECO:0000256" key="2">
    <source>
        <dbReference type="ARBA" id="ARBA00022603"/>
    </source>
</evidence>
<feature type="region of interest" description="Disordered" evidence="7">
    <location>
        <begin position="400"/>
        <end position="433"/>
    </location>
</feature>
<dbReference type="PANTHER" id="PTHR43667">
    <property type="entry name" value="CYCLOPROPANE-FATTY-ACYL-PHOSPHOLIPID SYNTHASE"/>
    <property type="match status" value="1"/>
</dbReference>
<dbReference type="EMBL" id="CP114014">
    <property type="protein sequence ID" value="XAY03625.1"/>
    <property type="molecule type" value="Genomic_DNA"/>
</dbReference>
<evidence type="ECO:0000313" key="8">
    <source>
        <dbReference type="EMBL" id="XAY03625.1"/>
    </source>
</evidence>
<dbReference type="GO" id="GO:0008610">
    <property type="term" value="P:lipid biosynthetic process"/>
    <property type="evidence" value="ECO:0007669"/>
    <property type="project" value="InterPro"/>
</dbReference>
<keyword evidence="2 8" id="KW-0489">Methyltransferase</keyword>
<dbReference type="AlphaFoldDB" id="A0AAU7AQ58"/>
<keyword evidence="4" id="KW-0949">S-adenosyl-L-methionine</keyword>
<evidence type="ECO:0000256" key="4">
    <source>
        <dbReference type="ARBA" id="ARBA00022691"/>
    </source>
</evidence>
<evidence type="ECO:0000256" key="5">
    <source>
        <dbReference type="ARBA" id="ARBA00023098"/>
    </source>
</evidence>
<dbReference type="GO" id="GO:0032259">
    <property type="term" value="P:methylation"/>
    <property type="evidence" value="ECO:0007669"/>
    <property type="project" value="UniProtKB-KW"/>
</dbReference>
<keyword evidence="5" id="KW-0443">Lipid metabolism</keyword>
<dbReference type="EC" id="2.1.1.-" evidence="8"/>
<dbReference type="InterPro" id="IPR050723">
    <property type="entry name" value="CFA/CMAS"/>
</dbReference>
<dbReference type="RefSeq" id="WP_354700181.1">
    <property type="nucleotide sequence ID" value="NZ_CP114014.1"/>
</dbReference>
<sequence length="433" mass="48769">MNDKHARFLLHQLLSRTQDGQLTVEEDGVVRSFGQPTGAEPLRAHITVNDPKFNQSILKGSLGLGQSYMDGLWDVDDMVTLIRIAARNVHRFDELRRTFRPVLAPLQSAVSLARRNTIERSREQISAHYDLGNDLYELFLDPSMMYSAAVFDTPDTPLYDAQIAKLDRICQKLALKPGDRLLEIGSGWGALAVHAAGKYGARVTTTTISTEQHALAVERVKAAGLEDQVTVLLQDYRTLTGTYDKLVSIEMIEAVGWRDFPTFFRVCGERLADDGVMLLQAITIDDRAYDVEKAVKSFINQLIFPGGCLPSVEIISRNTARQSDMRIVQLEDITEHYVTTLKHWRGTFEAATEQLEERGYDERFRRLWRLYLSYCEAGFAERRIQDVQLLIAKPKYRDEPVWALDSPSGDEGERARGPHALPEPADDADAVAA</sequence>
<dbReference type="CDD" id="cd02440">
    <property type="entry name" value="AdoMet_MTases"/>
    <property type="match status" value="1"/>
</dbReference>
<dbReference type="PIRSF" id="PIRSF003085">
    <property type="entry name" value="CMAS"/>
    <property type="match status" value="1"/>
</dbReference>
<evidence type="ECO:0000256" key="7">
    <source>
        <dbReference type="SAM" id="MobiDB-lite"/>
    </source>
</evidence>
<name>A0AAU7AQ58_9ACTN</name>
<dbReference type="Gene3D" id="3.40.50.150">
    <property type="entry name" value="Vaccinia Virus protein VP39"/>
    <property type="match status" value="1"/>
</dbReference>
<accession>A0AAU7AQ58</accession>
<dbReference type="GO" id="GO:0008168">
    <property type="term" value="F:methyltransferase activity"/>
    <property type="evidence" value="ECO:0007669"/>
    <property type="project" value="UniProtKB-KW"/>
</dbReference>
<feature type="compositionally biased region" description="Acidic residues" evidence="7">
    <location>
        <begin position="424"/>
        <end position="433"/>
    </location>
</feature>
<protein>
    <submittedName>
        <fullName evidence="8">Tuberculostearic acid methyltransferase UfaA1</fullName>
        <ecNumber evidence="8">2.1.1.-</ecNumber>
    </submittedName>
</protein>
<reference evidence="8" key="1">
    <citation type="submission" date="2022-12" db="EMBL/GenBank/DDBJ databases">
        <title>Paraconexibacter alkalitolerans sp. nov. and Baekduia alba sp. nov., isolated from soil and emended description of the genera Paraconexibacter (Chun et al., 2020) and Baekduia (An et al., 2020).</title>
        <authorList>
            <person name="Vieira S."/>
            <person name="Huber K.J."/>
            <person name="Geppert A."/>
            <person name="Wolf J."/>
            <person name="Neumann-Schaal M."/>
            <person name="Muesken M."/>
            <person name="Overmann J."/>
        </authorList>
    </citation>
    <scope>NUCLEOTIDE SEQUENCE</scope>
    <source>
        <strain evidence="8">AEG42_29</strain>
    </source>
</reference>
<feature type="active site" evidence="6">
    <location>
        <position position="375"/>
    </location>
</feature>
<dbReference type="InterPro" id="IPR003333">
    <property type="entry name" value="CMAS"/>
</dbReference>